<dbReference type="Proteomes" id="UP000003111">
    <property type="component" value="Unassembled WGS sequence"/>
</dbReference>
<dbReference type="HOGENOM" id="CLU_028165_1_0_11"/>
<proteinExistence type="predicted"/>
<feature type="region of interest" description="Disordered" evidence="2">
    <location>
        <begin position="1"/>
        <end position="31"/>
    </location>
</feature>
<dbReference type="eggNOG" id="COG5362">
    <property type="taxonomic scope" value="Bacteria"/>
</dbReference>
<keyword evidence="1" id="KW-1188">Viral release from host cell</keyword>
<evidence type="ECO:0000259" key="3">
    <source>
        <dbReference type="Pfam" id="PF17289"/>
    </source>
</evidence>
<dbReference type="Pfam" id="PF17289">
    <property type="entry name" value="Terminase_6C"/>
    <property type="match status" value="1"/>
</dbReference>
<dbReference type="EMBL" id="ACLF03000006">
    <property type="protein sequence ID" value="EFQ82715.1"/>
    <property type="molecule type" value="Genomic_DNA"/>
</dbReference>
<evidence type="ECO:0000256" key="2">
    <source>
        <dbReference type="SAM" id="MobiDB-lite"/>
    </source>
</evidence>
<dbReference type="STRING" id="585531.HMPREF0063_11924"/>
<feature type="domain" description="Terminase large subunit gp17-like C-terminal" evidence="3">
    <location>
        <begin position="317"/>
        <end position="459"/>
    </location>
</feature>
<protein>
    <submittedName>
        <fullName evidence="4">Phage uncharacterized protein domain protein</fullName>
    </submittedName>
</protein>
<name>E2SDY8_9ACTN</name>
<sequence length="492" mass="54945">MTPWEAAARNFEDDGSHWTTPGKMAASLDPSTRQTPALDLIDAALVDVAEDRCERLILSMPPQEGKSQRTSRRFPLWMLHRNPKLRVAIISFELRIAARWGRAIREDVVANPKLGLTVDRTSRAKHDWELLGPGGSVYCAGIDGALTGRPVDLLIIDDPYKNAAQAESEAWRDTVRDFWTEVALPRLAPGAPVVLIQTRWREDDMAGWLADEFADQWRVLNIPAQADHRPERGEVDVLGREPGEFMESARDRTRADWTKKKREVGSRSWNALYQGRPSPAAGDIFHRTSWKKFTEPLHLERADGSRIVTEYDDLLQSWDLTFKDTKNADYVVGQVWMRRGANAYLLDQVRGRMDFPATCGAMKAMHRRWPQALLKVVEDKANGPAVIAALRSTVPGIVPEEPQGSKVARASAVSPLVEAGNVWLPEFEAWADDLIEEAAGFPNAAHDDMVDAMSQGLNRLILQPLLSGDDLGDVITDEDIDPELAGYSISPY</sequence>
<dbReference type="InterPro" id="IPR006517">
    <property type="entry name" value="Phage_terminase_lsu-like_C"/>
</dbReference>
<dbReference type="eggNOG" id="COG5410">
    <property type="taxonomic scope" value="Bacteria"/>
</dbReference>
<evidence type="ECO:0000313" key="5">
    <source>
        <dbReference type="Proteomes" id="UP000003111"/>
    </source>
</evidence>
<dbReference type="NCBIfam" id="TIGR01630">
    <property type="entry name" value="psiM2_ORF9"/>
    <property type="match status" value="1"/>
</dbReference>
<comment type="caution">
    <text evidence="4">The sequence shown here is derived from an EMBL/GenBank/DDBJ whole genome shotgun (WGS) entry which is preliminary data.</text>
</comment>
<dbReference type="AlphaFoldDB" id="E2SDY8"/>
<evidence type="ECO:0000313" key="4">
    <source>
        <dbReference type="EMBL" id="EFQ82715.1"/>
    </source>
</evidence>
<keyword evidence="5" id="KW-1185">Reference proteome</keyword>
<accession>E2SDY8</accession>
<dbReference type="RefSeq" id="WP_007077016.1">
    <property type="nucleotide sequence ID" value="NZ_CM001024.1"/>
</dbReference>
<dbReference type="Pfam" id="PF03237">
    <property type="entry name" value="Terminase_6N"/>
    <property type="match status" value="1"/>
</dbReference>
<organism evidence="4 5">
    <name type="scientific">Aeromicrobium marinum DSM 15272</name>
    <dbReference type="NCBI Taxonomy" id="585531"/>
    <lineage>
        <taxon>Bacteria</taxon>
        <taxon>Bacillati</taxon>
        <taxon>Actinomycetota</taxon>
        <taxon>Actinomycetes</taxon>
        <taxon>Propionibacteriales</taxon>
        <taxon>Nocardioidaceae</taxon>
        <taxon>Aeromicrobium</taxon>
    </lineage>
</organism>
<dbReference type="Gene3D" id="3.30.420.240">
    <property type="match status" value="1"/>
</dbReference>
<gene>
    <name evidence="4" type="ORF">HMPREF0063_11924</name>
</gene>
<dbReference type="InterPro" id="IPR035421">
    <property type="entry name" value="Terminase_6C"/>
</dbReference>
<reference evidence="4" key="1">
    <citation type="submission" date="2010-08" db="EMBL/GenBank/DDBJ databases">
        <authorList>
            <person name="Muzny D."/>
            <person name="Qin X."/>
            <person name="Buhay C."/>
            <person name="Dugan-Rocha S."/>
            <person name="Ding Y."/>
            <person name="Chen G."/>
            <person name="Hawes A."/>
            <person name="Holder M."/>
            <person name="Jhangiani S."/>
            <person name="Johnson A."/>
            <person name="Khan Z."/>
            <person name="Li Z."/>
            <person name="Liu W."/>
            <person name="Liu X."/>
            <person name="Perez L."/>
            <person name="Shen H."/>
            <person name="Wang Q."/>
            <person name="Watt J."/>
            <person name="Xi L."/>
            <person name="Xin Y."/>
            <person name="Zhou J."/>
            <person name="Deng J."/>
            <person name="Jiang H."/>
            <person name="Liu Y."/>
            <person name="Qu J."/>
            <person name="Song X.-Z."/>
            <person name="Zhang L."/>
            <person name="Villasana D."/>
            <person name="Johnson A."/>
            <person name="Liu J."/>
            <person name="Liyanage D."/>
            <person name="Lorensuhewa L."/>
            <person name="Robinson T."/>
            <person name="Song A."/>
            <person name="Song B.-B."/>
            <person name="Dinh H."/>
            <person name="Thornton R."/>
            <person name="Coyle M."/>
            <person name="Francisco L."/>
            <person name="Jackson L."/>
            <person name="Javaid M."/>
            <person name="Korchina V."/>
            <person name="Kovar C."/>
            <person name="Mata R."/>
            <person name="Mathew T."/>
            <person name="Ngo R."/>
            <person name="Nguyen L."/>
            <person name="Nguyen N."/>
            <person name="Okwuonu G."/>
            <person name="Ongeri F."/>
            <person name="Pham C."/>
            <person name="Simmons D."/>
            <person name="Wilczek-Boney K."/>
            <person name="Hale W."/>
            <person name="Jakkamsetti A."/>
            <person name="Pham P."/>
            <person name="Ruth R."/>
            <person name="San Lucas F."/>
            <person name="Warren J."/>
            <person name="Zhang J."/>
            <person name="Zhao Z."/>
            <person name="Zhou C."/>
            <person name="Zhu D."/>
            <person name="Lee S."/>
            <person name="Bess C."/>
            <person name="Blankenburg K."/>
            <person name="Forbes L."/>
            <person name="Fu Q."/>
            <person name="Gubbala S."/>
            <person name="Hirani K."/>
            <person name="Jayaseelan J.C."/>
            <person name="Lara F."/>
            <person name="Munidasa M."/>
            <person name="Palculict T."/>
            <person name="Patil S."/>
            <person name="Pu L.-L."/>
            <person name="Saada N."/>
            <person name="Tang L."/>
            <person name="Weissenberger G."/>
            <person name="Zhu Y."/>
            <person name="Hemphill L."/>
            <person name="Shang Y."/>
            <person name="Youmans B."/>
            <person name="Ayvaz T."/>
            <person name="Ross M."/>
            <person name="Santibanez J."/>
            <person name="Aqrawi P."/>
            <person name="Gross S."/>
            <person name="Joshi V."/>
            <person name="Fowler G."/>
            <person name="Nazareth L."/>
            <person name="Reid J."/>
            <person name="Worley K."/>
            <person name="Petrosino J."/>
            <person name="Highlander S."/>
            <person name="Gibbs R."/>
        </authorList>
    </citation>
    <scope>NUCLEOTIDE SEQUENCE [LARGE SCALE GENOMIC DNA]</scope>
    <source>
        <strain evidence="4">DSM 15272</strain>
    </source>
</reference>
<evidence type="ECO:0000256" key="1">
    <source>
        <dbReference type="ARBA" id="ARBA00022612"/>
    </source>
</evidence>